<dbReference type="PANTHER" id="PTHR47939:SF5">
    <property type="entry name" value="PENTACOTRIPEPTIDE-REPEAT REGION OF PRORP DOMAIN-CONTAINING PROTEIN"/>
    <property type="match status" value="1"/>
</dbReference>
<gene>
    <name evidence="4" type="ORF">RHSIM_Rhsim04G0189500</name>
</gene>
<dbReference type="AlphaFoldDB" id="A0A834LQ31"/>
<evidence type="ECO:0000256" key="2">
    <source>
        <dbReference type="ARBA" id="ARBA00022737"/>
    </source>
</evidence>
<accession>A0A834LQ31</accession>
<evidence type="ECO:0000256" key="3">
    <source>
        <dbReference type="PROSITE-ProRule" id="PRU00708"/>
    </source>
</evidence>
<protein>
    <recommendedName>
        <fullName evidence="6">Pentatricopeptide repeat-containing protein</fullName>
    </recommendedName>
</protein>
<keyword evidence="5" id="KW-1185">Reference proteome</keyword>
<keyword evidence="2" id="KW-0677">Repeat</keyword>
<sequence>MLSEAYELLLQMEDKGCSPDSISFNIVIQGFLGENEIDRAMEALGEMRGRNLLPNERIVSLLETFTFLHNDTRGNAIVNLNTIDKMEQHSIAFALTPLQKHKPPSAIIIKEAVSDSSVDSTEAVVCGITVLISIFLFPVFAMLSCIFSQLETLNSASPTWRAISVHTSRRASNVRHNNLLISSLQPSLVPFLISPIISNINWEHIITALPRPILLATQPMASILTAGLGILTADEKLPLNGAAPVALWEWNLAVITRVDRGSLEWNVIGVCCRAAAVLAARERRERRRRREREARGRVWDSLMVQAEGLTIDVYEAPDGSDGRRMTNKQKRKG</sequence>
<dbReference type="EMBL" id="WJXA01000004">
    <property type="protein sequence ID" value="KAF7145841.1"/>
    <property type="molecule type" value="Genomic_DNA"/>
</dbReference>
<evidence type="ECO:0000256" key="1">
    <source>
        <dbReference type="ARBA" id="ARBA00007626"/>
    </source>
</evidence>
<evidence type="ECO:0008006" key="6">
    <source>
        <dbReference type="Google" id="ProtNLM"/>
    </source>
</evidence>
<dbReference type="Proteomes" id="UP000626092">
    <property type="component" value="Unassembled WGS sequence"/>
</dbReference>
<dbReference type="NCBIfam" id="TIGR00756">
    <property type="entry name" value="PPR"/>
    <property type="match status" value="1"/>
</dbReference>
<dbReference type="Pfam" id="PF12854">
    <property type="entry name" value="PPR_1"/>
    <property type="match status" value="1"/>
</dbReference>
<feature type="repeat" description="PPR" evidence="3">
    <location>
        <begin position="20"/>
        <end position="54"/>
    </location>
</feature>
<dbReference type="PROSITE" id="PS51375">
    <property type="entry name" value="PPR"/>
    <property type="match status" value="1"/>
</dbReference>
<name>A0A834LQ31_RHOSS</name>
<dbReference type="InterPro" id="IPR050667">
    <property type="entry name" value="PPR-containing_protein"/>
</dbReference>
<dbReference type="PANTHER" id="PTHR47939">
    <property type="entry name" value="MEMBRANE-ASSOCIATED SALT-INDUCIBLE PROTEIN-LIKE"/>
    <property type="match status" value="1"/>
</dbReference>
<evidence type="ECO:0000313" key="4">
    <source>
        <dbReference type="EMBL" id="KAF7145841.1"/>
    </source>
</evidence>
<dbReference type="InterPro" id="IPR002885">
    <property type="entry name" value="PPR_rpt"/>
</dbReference>
<evidence type="ECO:0000313" key="5">
    <source>
        <dbReference type="Proteomes" id="UP000626092"/>
    </source>
</evidence>
<comment type="caution">
    <text evidence="4">The sequence shown here is derived from an EMBL/GenBank/DDBJ whole genome shotgun (WGS) entry which is preliminary data.</text>
</comment>
<reference evidence="4" key="1">
    <citation type="submission" date="2019-11" db="EMBL/GenBank/DDBJ databases">
        <authorList>
            <person name="Liu Y."/>
            <person name="Hou J."/>
            <person name="Li T.-Q."/>
            <person name="Guan C.-H."/>
            <person name="Wu X."/>
            <person name="Wu H.-Z."/>
            <person name="Ling F."/>
            <person name="Zhang R."/>
            <person name="Shi X.-G."/>
            <person name="Ren J.-P."/>
            <person name="Chen E.-F."/>
            <person name="Sun J.-M."/>
        </authorList>
    </citation>
    <scope>NUCLEOTIDE SEQUENCE</scope>
    <source>
        <strain evidence="4">Adult_tree_wgs_1</strain>
        <tissue evidence="4">Leaves</tissue>
    </source>
</reference>
<organism evidence="4 5">
    <name type="scientific">Rhododendron simsii</name>
    <name type="common">Sims's rhododendron</name>
    <dbReference type="NCBI Taxonomy" id="118357"/>
    <lineage>
        <taxon>Eukaryota</taxon>
        <taxon>Viridiplantae</taxon>
        <taxon>Streptophyta</taxon>
        <taxon>Embryophyta</taxon>
        <taxon>Tracheophyta</taxon>
        <taxon>Spermatophyta</taxon>
        <taxon>Magnoliopsida</taxon>
        <taxon>eudicotyledons</taxon>
        <taxon>Gunneridae</taxon>
        <taxon>Pentapetalae</taxon>
        <taxon>asterids</taxon>
        <taxon>Ericales</taxon>
        <taxon>Ericaceae</taxon>
        <taxon>Ericoideae</taxon>
        <taxon>Rhodoreae</taxon>
        <taxon>Rhododendron</taxon>
    </lineage>
</organism>
<proteinExistence type="inferred from homology"/>
<dbReference type="InterPro" id="IPR011990">
    <property type="entry name" value="TPR-like_helical_dom_sf"/>
</dbReference>
<comment type="similarity">
    <text evidence="1">Belongs to the PPR family. P subfamily.</text>
</comment>
<dbReference type="Gene3D" id="1.25.40.10">
    <property type="entry name" value="Tetratricopeptide repeat domain"/>
    <property type="match status" value="1"/>
</dbReference>
<dbReference type="OrthoDB" id="1709053at2759"/>